<dbReference type="AlphaFoldDB" id="A0A139WC85"/>
<dbReference type="InParanoid" id="A0A139WC85"/>
<accession>A0A139WC85</accession>
<protein>
    <submittedName>
        <fullName evidence="1">Uncharacterized protein</fullName>
    </submittedName>
</protein>
<evidence type="ECO:0000313" key="1">
    <source>
        <dbReference type="EMBL" id="KYB25530.1"/>
    </source>
</evidence>
<keyword evidence="2" id="KW-1185">Reference proteome</keyword>
<reference evidence="1 2" key="2">
    <citation type="journal article" date="2010" name="Nucleic Acids Res.">
        <title>BeetleBase in 2010: revisions to provide comprehensive genomic information for Tribolium castaneum.</title>
        <authorList>
            <person name="Kim H.S."/>
            <person name="Murphy T."/>
            <person name="Xia J."/>
            <person name="Caragea D."/>
            <person name="Park Y."/>
            <person name="Beeman R.W."/>
            <person name="Lorenzen M.D."/>
            <person name="Butcher S."/>
            <person name="Manak J.R."/>
            <person name="Brown S.J."/>
        </authorList>
    </citation>
    <scope>GENOME REANNOTATION</scope>
    <source>
        <strain evidence="1 2">Georgia GA2</strain>
    </source>
</reference>
<name>A0A139WC85_TRICA</name>
<reference evidence="1 2" key="1">
    <citation type="journal article" date="2008" name="Nature">
        <title>The genome of the model beetle and pest Tribolium castaneum.</title>
        <authorList>
            <consortium name="Tribolium Genome Sequencing Consortium"/>
            <person name="Richards S."/>
            <person name="Gibbs R.A."/>
            <person name="Weinstock G.M."/>
            <person name="Brown S.J."/>
            <person name="Denell R."/>
            <person name="Beeman R.W."/>
            <person name="Gibbs R."/>
            <person name="Beeman R.W."/>
            <person name="Brown S.J."/>
            <person name="Bucher G."/>
            <person name="Friedrich M."/>
            <person name="Grimmelikhuijzen C.J."/>
            <person name="Klingler M."/>
            <person name="Lorenzen M."/>
            <person name="Richards S."/>
            <person name="Roth S."/>
            <person name="Schroder R."/>
            <person name="Tautz D."/>
            <person name="Zdobnov E.M."/>
            <person name="Muzny D."/>
            <person name="Gibbs R.A."/>
            <person name="Weinstock G.M."/>
            <person name="Attaway T."/>
            <person name="Bell S."/>
            <person name="Buhay C.J."/>
            <person name="Chandrabose M.N."/>
            <person name="Chavez D."/>
            <person name="Clerk-Blankenburg K.P."/>
            <person name="Cree A."/>
            <person name="Dao M."/>
            <person name="Davis C."/>
            <person name="Chacko J."/>
            <person name="Dinh H."/>
            <person name="Dugan-Rocha S."/>
            <person name="Fowler G."/>
            <person name="Garner T.T."/>
            <person name="Garnes J."/>
            <person name="Gnirke A."/>
            <person name="Hawes A."/>
            <person name="Hernandez J."/>
            <person name="Hines S."/>
            <person name="Holder M."/>
            <person name="Hume J."/>
            <person name="Jhangiani S.N."/>
            <person name="Joshi V."/>
            <person name="Khan Z.M."/>
            <person name="Jackson L."/>
            <person name="Kovar C."/>
            <person name="Kowis A."/>
            <person name="Lee S."/>
            <person name="Lewis L.R."/>
            <person name="Margolis J."/>
            <person name="Morgan M."/>
            <person name="Nazareth L.V."/>
            <person name="Nguyen N."/>
            <person name="Okwuonu G."/>
            <person name="Parker D."/>
            <person name="Richards S."/>
            <person name="Ruiz S.J."/>
            <person name="Santibanez J."/>
            <person name="Savard J."/>
            <person name="Scherer S.E."/>
            <person name="Schneider B."/>
            <person name="Sodergren E."/>
            <person name="Tautz D."/>
            <person name="Vattahil S."/>
            <person name="Villasana D."/>
            <person name="White C.S."/>
            <person name="Wright R."/>
            <person name="Park Y."/>
            <person name="Beeman R.W."/>
            <person name="Lord J."/>
            <person name="Oppert B."/>
            <person name="Lorenzen M."/>
            <person name="Brown S."/>
            <person name="Wang L."/>
            <person name="Savard J."/>
            <person name="Tautz D."/>
            <person name="Richards S."/>
            <person name="Weinstock G."/>
            <person name="Gibbs R.A."/>
            <person name="Liu Y."/>
            <person name="Worley K."/>
            <person name="Weinstock G."/>
            <person name="Elsik C.G."/>
            <person name="Reese J.T."/>
            <person name="Elhaik E."/>
            <person name="Landan G."/>
            <person name="Graur D."/>
            <person name="Arensburger P."/>
            <person name="Atkinson P."/>
            <person name="Beeman R.W."/>
            <person name="Beidler J."/>
            <person name="Brown S.J."/>
            <person name="Demuth J.P."/>
            <person name="Drury D.W."/>
            <person name="Du Y.Z."/>
            <person name="Fujiwara H."/>
            <person name="Lorenzen M."/>
            <person name="Maselli V."/>
            <person name="Osanai M."/>
            <person name="Park Y."/>
            <person name="Robertson H.M."/>
            <person name="Tu Z."/>
            <person name="Wang J.J."/>
            <person name="Wang S."/>
            <person name="Richards S."/>
            <person name="Song H."/>
            <person name="Zhang L."/>
            <person name="Sodergren E."/>
            <person name="Werner D."/>
            <person name="Stanke M."/>
            <person name="Morgenstern B."/>
            <person name="Solovyev V."/>
            <person name="Kosarev P."/>
            <person name="Brown G."/>
            <person name="Chen H.C."/>
            <person name="Ermolaeva O."/>
            <person name="Hlavina W."/>
            <person name="Kapustin Y."/>
            <person name="Kiryutin B."/>
            <person name="Kitts P."/>
            <person name="Maglott D."/>
            <person name="Pruitt K."/>
            <person name="Sapojnikov V."/>
            <person name="Souvorov A."/>
            <person name="Mackey A.J."/>
            <person name="Waterhouse R.M."/>
            <person name="Wyder S."/>
            <person name="Zdobnov E.M."/>
            <person name="Zdobnov E.M."/>
            <person name="Wyder S."/>
            <person name="Kriventseva E.V."/>
            <person name="Kadowaki T."/>
            <person name="Bork P."/>
            <person name="Aranda M."/>
            <person name="Bao R."/>
            <person name="Beermann A."/>
            <person name="Berns N."/>
            <person name="Bolognesi R."/>
            <person name="Bonneton F."/>
            <person name="Bopp D."/>
            <person name="Brown S.J."/>
            <person name="Bucher G."/>
            <person name="Butts T."/>
            <person name="Chaumot A."/>
            <person name="Denell R.E."/>
            <person name="Ferrier D.E."/>
            <person name="Friedrich M."/>
            <person name="Gordon C.M."/>
            <person name="Jindra M."/>
            <person name="Klingler M."/>
            <person name="Lan Q."/>
            <person name="Lattorff H.M."/>
            <person name="Laudet V."/>
            <person name="von Levetsow C."/>
            <person name="Liu Z."/>
            <person name="Lutz R."/>
            <person name="Lynch J.A."/>
            <person name="da Fonseca R.N."/>
            <person name="Posnien N."/>
            <person name="Reuter R."/>
            <person name="Roth S."/>
            <person name="Savard J."/>
            <person name="Schinko J.B."/>
            <person name="Schmitt C."/>
            <person name="Schoppmeier M."/>
            <person name="Schroder R."/>
            <person name="Shippy T.D."/>
            <person name="Simonnet F."/>
            <person name="Marques-Souza H."/>
            <person name="Tautz D."/>
            <person name="Tomoyasu Y."/>
            <person name="Trauner J."/>
            <person name="Van der Zee M."/>
            <person name="Vervoort M."/>
            <person name="Wittkopp N."/>
            <person name="Wimmer E.A."/>
            <person name="Yang X."/>
            <person name="Jones A.K."/>
            <person name="Sattelle D.B."/>
            <person name="Ebert P.R."/>
            <person name="Nelson D."/>
            <person name="Scott J.G."/>
            <person name="Beeman R.W."/>
            <person name="Muthukrishnan S."/>
            <person name="Kramer K.J."/>
            <person name="Arakane Y."/>
            <person name="Beeman R.W."/>
            <person name="Zhu Q."/>
            <person name="Hogenkamp D."/>
            <person name="Dixit R."/>
            <person name="Oppert B."/>
            <person name="Jiang H."/>
            <person name="Zou Z."/>
            <person name="Marshall J."/>
            <person name="Elpidina E."/>
            <person name="Vinokurov K."/>
            <person name="Oppert C."/>
            <person name="Zou Z."/>
            <person name="Evans J."/>
            <person name="Lu Z."/>
            <person name="Zhao P."/>
            <person name="Sumathipala N."/>
            <person name="Altincicek B."/>
            <person name="Vilcinskas A."/>
            <person name="Williams M."/>
            <person name="Hultmark D."/>
            <person name="Hetru C."/>
            <person name="Jiang H."/>
            <person name="Grimmelikhuijzen C.J."/>
            <person name="Hauser F."/>
            <person name="Cazzamali G."/>
            <person name="Williamson M."/>
            <person name="Park Y."/>
            <person name="Li B."/>
            <person name="Tanaka Y."/>
            <person name="Predel R."/>
            <person name="Neupert S."/>
            <person name="Schachtner J."/>
            <person name="Verleyen P."/>
            <person name="Raible F."/>
            <person name="Bork P."/>
            <person name="Friedrich M."/>
            <person name="Walden K.K."/>
            <person name="Robertson H.M."/>
            <person name="Angeli S."/>
            <person name="Foret S."/>
            <person name="Bucher G."/>
            <person name="Schuetz S."/>
            <person name="Maleszka R."/>
            <person name="Wimmer E.A."/>
            <person name="Beeman R.W."/>
            <person name="Lorenzen M."/>
            <person name="Tomoyasu Y."/>
            <person name="Miller S.C."/>
            <person name="Grossmann D."/>
            <person name="Bucher G."/>
        </authorList>
    </citation>
    <scope>NUCLEOTIDE SEQUENCE [LARGE SCALE GENOMIC DNA]</scope>
    <source>
        <strain evidence="1 2">Georgia GA2</strain>
    </source>
</reference>
<dbReference type="Proteomes" id="UP000007266">
    <property type="component" value="Linkage group 9"/>
</dbReference>
<sequence length="35" mass="3922">MEIRTGVILASRLNWTTPSISRFIATISLGILKYV</sequence>
<dbReference type="EMBL" id="KQ971371">
    <property type="protein sequence ID" value="KYB25530.1"/>
    <property type="molecule type" value="Genomic_DNA"/>
</dbReference>
<gene>
    <name evidence="1" type="primary">AUGUSTUS-3.0.2_34304</name>
    <name evidence="1" type="ORF">TcasGA2_TC034304</name>
</gene>
<evidence type="ECO:0000313" key="2">
    <source>
        <dbReference type="Proteomes" id="UP000007266"/>
    </source>
</evidence>
<proteinExistence type="predicted"/>
<organism evidence="1 2">
    <name type="scientific">Tribolium castaneum</name>
    <name type="common">Red flour beetle</name>
    <dbReference type="NCBI Taxonomy" id="7070"/>
    <lineage>
        <taxon>Eukaryota</taxon>
        <taxon>Metazoa</taxon>
        <taxon>Ecdysozoa</taxon>
        <taxon>Arthropoda</taxon>
        <taxon>Hexapoda</taxon>
        <taxon>Insecta</taxon>
        <taxon>Pterygota</taxon>
        <taxon>Neoptera</taxon>
        <taxon>Endopterygota</taxon>
        <taxon>Coleoptera</taxon>
        <taxon>Polyphaga</taxon>
        <taxon>Cucujiformia</taxon>
        <taxon>Tenebrionidae</taxon>
        <taxon>Tenebrionidae incertae sedis</taxon>
        <taxon>Tribolium</taxon>
    </lineage>
</organism>